<feature type="domain" description="Major facilitator superfamily (MFS) profile" evidence="7">
    <location>
        <begin position="36"/>
        <end position="411"/>
    </location>
</feature>
<evidence type="ECO:0000259" key="7">
    <source>
        <dbReference type="PROSITE" id="PS50850"/>
    </source>
</evidence>
<dbReference type="AlphaFoldDB" id="A0A563DUM8"/>
<feature type="transmembrane region" description="Helical" evidence="6">
    <location>
        <begin position="298"/>
        <end position="317"/>
    </location>
</feature>
<dbReference type="Gene3D" id="1.20.1250.20">
    <property type="entry name" value="MFS general substrate transporter like domains"/>
    <property type="match status" value="2"/>
</dbReference>
<dbReference type="SUPFAM" id="SSF103473">
    <property type="entry name" value="MFS general substrate transporter"/>
    <property type="match status" value="1"/>
</dbReference>
<feature type="transmembrane region" description="Helical" evidence="6">
    <location>
        <begin position="131"/>
        <end position="152"/>
    </location>
</feature>
<dbReference type="PANTHER" id="PTHR43124:SF3">
    <property type="entry name" value="CHLORAMPHENICOL EFFLUX PUMP RV0191"/>
    <property type="match status" value="1"/>
</dbReference>
<evidence type="ECO:0000256" key="5">
    <source>
        <dbReference type="ARBA" id="ARBA00023136"/>
    </source>
</evidence>
<reference evidence="8 9" key="2">
    <citation type="submission" date="2019-08" db="EMBL/GenBank/DDBJ databases">
        <title>Jejuicoccus antrihumi gen. nov., sp. nov., a new member of the family Dermacoccaceae isolated from a cave.</title>
        <authorList>
            <person name="Schumann P."/>
            <person name="Kim I.S."/>
        </authorList>
    </citation>
    <scope>NUCLEOTIDE SEQUENCE [LARGE SCALE GENOMIC DNA]</scope>
    <source>
        <strain evidence="8 9">C5-26</strain>
    </source>
</reference>
<comment type="subcellular location">
    <subcellularLocation>
        <location evidence="1">Cell membrane</location>
        <topology evidence="1">Multi-pass membrane protein</topology>
    </subcellularLocation>
</comment>
<feature type="transmembrane region" description="Helical" evidence="6">
    <location>
        <begin position="78"/>
        <end position="95"/>
    </location>
</feature>
<reference evidence="8 9" key="1">
    <citation type="submission" date="2019-05" db="EMBL/GenBank/DDBJ databases">
        <authorList>
            <person name="Lee S.D."/>
        </authorList>
    </citation>
    <scope>NUCLEOTIDE SEQUENCE [LARGE SCALE GENOMIC DNA]</scope>
    <source>
        <strain evidence="8 9">C5-26</strain>
    </source>
</reference>
<dbReference type="InterPro" id="IPR036259">
    <property type="entry name" value="MFS_trans_sf"/>
</dbReference>
<keyword evidence="3 6" id="KW-0812">Transmembrane</keyword>
<organism evidence="8 9">
    <name type="scientific">Leekyejoonella antrihumi</name>
    <dbReference type="NCBI Taxonomy" id="1660198"/>
    <lineage>
        <taxon>Bacteria</taxon>
        <taxon>Bacillati</taxon>
        <taxon>Actinomycetota</taxon>
        <taxon>Actinomycetes</taxon>
        <taxon>Micrococcales</taxon>
        <taxon>Dermacoccaceae</taxon>
        <taxon>Leekyejoonella</taxon>
    </lineage>
</organism>
<sequence>MVTVTESAALHDICDDRALDARPARRLRRPSHLHLALIALALGGFAIGTTEFVTMGLLPQIAQGVGISIPTAGHVVSAYALGVVVGAPTIATLAAKVPRKKLLLWLMVAFALGNIGSALSPSYPVLLVARFISGVPHGAYFGIGSLVAASMVDKSRRTWAVSIMLAGLTVANIIGVPVATLIGQRAGWEWAYAVVGVVALVTVVAVLAWVPTQSGDLYASARNELRSLRRLQVWLALGIGTVGFGGMFATFSYIAPTMTHLAGFSDAVIPLVLMVYGIGMTLGTLTSGRLVAYGMMRGITGALLAIAVVLALFGFAAHSPWTAIPAVLALGFVPSLLVPMLQTRLMDVAHEGQSLAAALNHATLNIANAFGAWLGGAVLASGLGYEWPSRVGAVLALLGLAIAGVSAWVGRRAPMTPTAA</sequence>
<dbReference type="PANTHER" id="PTHR43124">
    <property type="entry name" value="PURINE EFFLUX PUMP PBUE"/>
    <property type="match status" value="1"/>
</dbReference>
<dbReference type="OrthoDB" id="9814237at2"/>
<comment type="caution">
    <text evidence="8">The sequence shown here is derived from an EMBL/GenBank/DDBJ whole genome shotgun (WGS) entry which is preliminary data.</text>
</comment>
<dbReference type="InterPro" id="IPR050189">
    <property type="entry name" value="MFS_Efflux_Transporters"/>
</dbReference>
<dbReference type="Proteomes" id="UP000320244">
    <property type="component" value="Unassembled WGS sequence"/>
</dbReference>
<dbReference type="CDD" id="cd17324">
    <property type="entry name" value="MFS_NepI_like"/>
    <property type="match status" value="1"/>
</dbReference>
<evidence type="ECO:0000313" key="9">
    <source>
        <dbReference type="Proteomes" id="UP000320244"/>
    </source>
</evidence>
<keyword evidence="9" id="KW-1185">Reference proteome</keyword>
<keyword evidence="2" id="KW-1003">Cell membrane</keyword>
<protein>
    <submittedName>
        <fullName evidence="8">MFS transporter</fullName>
    </submittedName>
</protein>
<dbReference type="Pfam" id="PF07690">
    <property type="entry name" value="MFS_1"/>
    <property type="match status" value="1"/>
</dbReference>
<evidence type="ECO:0000313" key="8">
    <source>
        <dbReference type="EMBL" id="TWP33633.1"/>
    </source>
</evidence>
<feature type="transmembrane region" description="Helical" evidence="6">
    <location>
        <begin position="391"/>
        <end position="410"/>
    </location>
</feature>
<feature type="transmembrane region" description="Helical" evidence="6">
    <location>
        <begin position="362"/>
        <end position="385"/>
    </location>
</feature>
<dbReference type="GO" id="GO:0022857">
    <property type="term" value="F:transmembrane transporter activity"/>
    <property type="evidence" value="ECO:0007669"/>
    <property type="project" value="InterPro"/>
</dbReference>
<feature type="transmembrane region" description="Helical" evidence="6">
    <location>
        <begin position="323"/>
        <end position="341"/>
    </location>
</feature>
<feature type="transmembrane region" description="Helical" evidence="6">
    <location>
        <begin position="190"/>
        <end position="210"/>
    </location>
</feature>
<keyword evidence="4 6" id="KW-1133">Transmembrane helix</keyword>
<dbReference type="InterPro" id="IPR020846">
    <property type="entry name" value="MFS_dom"/>
</dbReference>
<evidence type="ECO:0000256" key="2">
    <source>
        <dbReference type="ARBA" id="ARBA00022475"/>
    </source>
</evidence>
<evidence type="ECO:0000256" key="3">
    <source>
        <dbReference type="ARBA" id="ARBA00022692"/>
    </source>
</evidence>
<dbReference type="EMBL" id="VCQV01000038">
    <property type="protein sequence ID" value="TWP33633.1"/>
    <property type="molecule type" value="Genomic_DNA"/>
</dbReference>
<accession>A0A563DUM8</accession>
<proteinExistence type="predicted"/>
<evidence type="ECO:0000256" key="1">
    <source>
        <dbReference type="ARBA" id="ARBA00004651"/>
    </source>
</evidence>
<name>A0A563DUM8_9MICO</name>
<evidence type="ECO:0000256" key="4">
    <source>
        <dbReference type="ARBA" id="ARBA00022989"/>
    </source>
</evidence>
<feature type="transmembrane region" description="Helical" evidence="6">
    <location>
        <begin position="267"/>
        <end position="286"/>
    </location>
</feature>
<evidence type="ECO:0000256" key="6">
    <source>
        <dbReference type="SAM" id="Phobius"/>
    </source>
</evidence>
<gene>
    <name evidence="8" type="ORF">FGL98_20615</name>
</gene>
<feature type="transmembrane region" description="Helical" evidence="6">
    <location>
        <begin position="159"/>
        <end position="184"/>
    </location>
</feature>
<feature type="transmembrane region" description="Helical" evidence="6">
    <location>
        <begin position="35"/>
        <end position="58"/>
    </location>
</feature>
<feature type="transmembrane region" description="Helical" evidence="6">
    <location>
        <begin position="102"/>
        <end position="119"/>
    </location>
</feature>
<dbReference type="GO" id="GO:0005886">
    <property type="term" value="C:plasma membrane"/>
    <property type="evidence" value="ECO:0007669"/>
    <property type="project" value="UniProtKB-SubCell"/>
</dbReference>
<dbReference type="InterPro" id="IPR011701">
    <property type="entry name" value="MFS"/>
</dbReference>
<feature type="transmembrane region" description="Helical" evidence="6">
    <location>
        <begin position="231"/>
        <end position="255"/>
    </location>
</feature>
<keyword evidence="5 6" id="KW-0472">Membrane</keyword>
<dbReference type="PROSITE" id="PS50850">
    <property type="entry name" value="MFS"/>
    <property type="match status" value="1"/>
</dbReference>